<evidence type="ECO:0000313" key="2">
    <source>
        <dbReference type="EMBL" id="KKN52255.1"/>
    </source>
</evidence>
<evidence type="ECO:0000256" key="1">
    <source>
        <dbReference type="SAM" id="Coils"/>
    </source>
</evidence>
<comment type="caution">
    <text evidence="2">The sequence shown here is derived from an EMBL/GenBank/DDBJ whole genome shotgun (WGS) entry which is preliminary data.</text>
</comment>
<proteinExistence type="predicted"/>
<dbReference type="AlphaFoldDB" id="A0A0F9R6S4"/>
<gene>
    <name evidence="2" type="ORF">LCGC14_0614750</name>
</gene>
<protein>
    <submittedName>
        <fullName evidence="2">Uncharacterized protein</fullName>
    </submittedName>
</protein>
<accession>A0A0F9R6S4</accession>
<reference evidence="2" key="1">
    <citation type="journal article" date="2015" name="Nature">
        <title>Complex archaea that bridge the gap between prokaryotes and eukaryotes.</title>
        <authorList>
            <person name="Spang A."/>
            <person name="Saw J.H."/>
            <person name="Jorgensen S.L."/>
            <person name="Zaremba-Niedzwiedzka K."/>
            <person name="Martijn J."/>
            <person name="Lind A.E."/>
            <person name="van Eijk R."/>
            <person name="Schleper C."/>
            <person name="Guy L."/>
            <person name="Ettema T.J."/>
        </authorList>
    </citation>
    <scope>NUCLEOTIDE SEQUENCE</scope>
</reference>
<organism evidence="2">
    <name type="scientific">marine sediment metagenome</name>
    <dbReference type="NCBI Taxonomy" id="412755"/>
    <lineage>
        <taxon>unclassified sequences</taxon>
        <taxon>metagenomes</taxon>
        <taxon>ecological metagenomes</taxon>
    </lineage>
</organism>
<keyword evidence="1" id="KW-0175">Coiled coil</keyword>
<sequence>MIVANFTPDTILWTHIGVTGRIKPGEIVEMAEPRAKHILNKYGSRGLVQLQYDDDKKEKARDAKIIYEDFWVRQIVNFNQLNERRKNENKAYLDISPELAFHAKQLELEVVGPWKMTKASSSKEMEELKTDNNKLRDEIGSFKEQVGTLTNQVETLIGKMTKEFDTKVGERDVYLRQFKNKGAAAFKAWVKNTNKQEEIKKDWPVEMQNEIIAKWESHFKEDKLPFEF</sequence>
<name>A0A0F9R6S4_9ZZZZ</name>
<dbReference type="EMBL" id="LAZR01001027">
    <property type="protein sequence ID" value="KKN52255.1"/>
    <property type="molecule type" value="Genomic_DNA"/>
</dbReference>
<feature type="coiled-coil region" evidence="1">
    <location>
        <begin position="118"/>
        <end position="152"/>
    </location>
</feature>